<dbReference type="AlphaFoldDB" id="A0A1E3WJ68"/>
<organism evidence="1 2">
    <name type="scientific">Vibrio scophthalmi</name>
    <dbReference type="NCBI Taxonomy" id="45658"/>
    <lineage>
        <taxon>Bacteria</taxon>
        <taxon>Pseudomonadati</taxon>
        <taxon>Pseudomonadota</taxon>
        <taxon>Gammaproteobacteria</taxon>
        <taxon>Vibrionales</taxon>
        <taxon>Vibrionaceae</taxon>
        <taxon>Vibrio</taxon>
    </lineage>
</organism>
<dbReference type="Proteomes" id="UP000095131">
    <property type="component" value="Unassembled WGS sequence"/>
</dbReference>
<evidence type="ECO:0000313" key="1">
    <source>
        <dbReference type="EMBL" id="ODS09808.1"/>
    </source>
</evidence>
<comment type="caution">
    <text evidence="1">The sequence shown here is derived from an EMBL/GenBank/DDBJ whole genome shotgun (WGS) entry which is preliminary data.</text>
</comment>
<evidence type="ECO:0000313" key="2">
    <source>
        <dbReference type="Proteomes" id="UP000095131"/>
    </source>
</evidence>
<dbReference type="EMBL" id="MDCJ01000002">
    <property type="protein sequence ID" value="ODS09808.1"/>
    <property type="molecule type" value="Genomic_DNA"/>
</dbReference>
<gene>
    <name evidence="1" type="ORF">VSF3289_00039</name>
</gene>
<reference evidence="1 2" key="1">
    <citation type="submission" date="2016-08" db="EMBL/GenBank/DDBJ databases">
        <title>Genome sequencing of Vibrio scophthalmi strain FP3289, an isolated from Paralichthys olivaceus.</title>
        <authorList>
            <person name="Han H.-J."/>
        </authorList>
    </citation>
    <scope>NUCLEOTIDE SEQUENCE [LARGE SCALE GENOMIC DNA]</scope>
    <source>
        <strain evidence="1 2">FP3289</strain>
    </source>
</reference>
<sequence length="86" mass="10051">MMIHKHPDGDFWLNASHGISVSFDAYEIEERWGMLTLYKNGFSTAVIDVRNCNFSLLPNELRKIRVPSPFRARLIKHHKVTQAKIR</sequence>
<protein>
    <submittedName>
        <fullName evidence="1">Uncharacterized protein</fullName>
    </submittedName>
</protein>
<proteinExistence type="predicted"/>
<accession>A0A1E3WJ68</accession>
<dbReference type="RefSeq" id="WP_069445788.1">
    <property type="nucleotide sequence ID" value="NZ_CP134277.1"/>
</dbReference>
<name>A0A1E3WJ68_9VIBR</name>